<sequence length="43" mass="4933">MDQAVKITKDSLLFTVRIKQPGKKSEFLAESREEVLTKKLGRL</sequence>
<evidence type="ECO:0000313" key="2">
    <source>
        <dbReference type="Proteomes" id="UP000005950"/>
    </source>
</evidence>
<reference evidence="1 2" key="1">
    <citation type="submission" date="2008-12" db="EMBL/GenBank/DDBJ databases">
        <authorList>
            <person name="Fulton L."/>
            <person name="Clifton S."/>
            <person name="Fulton B."/>
            <person name="Xu J."/>
            <person name="Minx P."/>
            <person name="Pepin K.H."/>
            <person name="Johnson M."/>
            <person name="Bhonagiri V."/>
            <person name="Nash W.E."/>
            <person name="Mardis E.R."/>
            <person name="Wilson R.K."/>
        </authorList>
    </citation>
    <scope>NUCLEOTIDE SEQUENCE [LARGE SCALE GENOMIC DNA]</scope>
    <source>
        <strain evidence="1 2">DSM 12042</strain>
    </source>
</reference>
<dbReference type="EMBL" id="ACCF01000040">
    <property type="protein sequence ID" value="EEF69279.1"/>
    <property type="molecule type" value="Genomic_DNA"/>
</dbReference>
<proteinExistence type="predicted"/>
<dbReference type="Proteomes" id="UP000005950">
    <property type="component" value="Unassembled WGS sequence"/>
</dbReference>
<accession>B9Y421</accession>
<gene>
    <name evidence="1" type="ORF">HOLDEFILI_00552</name>
</gene>
<reference evidence="1 2" key="2">
    <citation type="submission" date="2009-02" db="EMBL/GenBank/DDBJ databases">
        <title>Draft genome sequence of Holdemania filiformis DSM 12042.</title>
        <authorList>
            <person name="Sudarsanam P."/>
            <person name="Ley R."/>
            <person name="Guruge J."/>
            <person name="Turnbaugh P.J."/>
            <person name="Mahowald M."/>
            <person name="Liep D."/>
            <person name="Gordon J."/>
        </authorList>
    </citation>
    <scope>NUCLEOTIDE SEQUENCE [LARGE SCALE GENOMIC DNA]</scope>
    <source>
        <strain evidence="1 2">DSM 12042</strain>
    </source>
</reference>
<evidence type="ECO:0000313" key="1">
    <source>
        <dbReference type="EMBL" id="EEF69279.1"/>
    </source>
</evidence>
<organism evidence="1 2">
    <name type="scientific">Holdemania filiformis DSM 12042</name>
    <dbReference type="NCBI Taxonomy" id="545696"/>
    <lineage>
        <taxon>Bacteria</taxon>
        <taxon>Bacillati</taxon>
        <taxon>Bacillota</taxon>
        <taxon>Erysipelotrichia</taxon>
        <taxon>Erysipelotrichales</taxon>
        <taxon>Erysipelotrichaceae</taxon>
        <taxon>Holdemania</taxon>
    </lineage>
</organism>
<dbReference type="HOGENOM" id="CLU_3234574_0_0_9"/>
<dbReference type="AlphaFoldDB" id="B9Y421"/>
<dbReference type="STRING" id="545696.HOLDEFILI_00552"/>
<protein>
    <submittedName>
        <fullName evidence="1">Uncharacterized protein</fullName>
    </submittedName>
</protein>
<comment type="caution">
    <text evidence="1">The sequence shown here is derived from an EMBL/GenBank/DDBJ whole genome shotgun (WGS) entry which is preliminary data.</text>
</comment>
<name>B9Y421_9FIRM</name>